<organism evidence="2 3">
    <name type="scientific">Hericium alpestre</name>
    <dbReference type="NCBI Taxonomy" id="135208"/>
    <lineage>
        <taxon>Eukaryota</taxon>
        <taxon>Fungi</taxon>
        <taxon>Dikarya</taxon>
        <taxon>Basidiomycota</taxon>
        <taxon>Agaricomycotina</taxon>
        <taxon>Agaricomycetes</taxon>
        <taxon>Russulales</taxon>
        <taxon>Hericiaceae</taxon>
        <taxon>Hericium</taxon>
    </lineage>
</organism>
<dbReference type="GO" id="GO:0051793">
    <property type="term" value="P:medium-chain fatty acid catabolic process"/>
    <property type="evidence" value="ECO:0007669"/>
    <property type="project" value="TreeGrafter"/>
</dbReference>
<comment type="caution">
    <text evidence="2">The sequence shown here is derived from an EMBL/GenBank/DDBJ whole genome shotgun (WGS) entry which is preliminary data.</text>
</comment>
<evidence type="ECO:0000313" key="2">
    <source>
        <dbReference type="EMBL" id="TFY81012.1"/>
    </source>
</evidence>
<comment type="similarity">
    <text evidence="1">Belongs to the AB hydrolase superfamily. AB hydrolase 4 family.</text>
</comment>
<dbReference type="SUPFAM" id="SSF53474">
    <property type="entry name" value="alpha/beta-Hydrolases"/>
    <property type="match status" value="1"/>
</dbReference>
<dbReference type="OrthoDB" id="5954035at2759"/>
<sequence length="197" mass="21658">MASNLQTLVRRHLESIAEFPDSLLARNAPEALSIKNIPLKDFDSRITGVAGGSSPPFPFATANDYYVWASTHELLDDVRVPFLTMNADDDPIVVEVPVDSFTNSWVAMVVTRGGGHLGWFEQVGWSFEVKRWMSKPVIEWLGACGEGLAIEHRREPPSFDADGWLVERDRSDLGCKEIGEGGRVEGAEGQEGMIAGL</sequence>
<dbReference type="PANTHER" id="PTHR10794:SF63">
    <property type="entry name" value="ALPHA_BETA HYDROLASE 1, ISOFORM A"/>
    <property type="match status" value="1"/>
</dbReference>
<keyword evidence="3" id="KW-1185">Reference proteome</keyword>
<protein>
    <submittedName>
        <fullName evidence="2">Uncharacterized protein</fullName>
    </submittedName>
</protein>
<dbReference type="InterPro" id="IPR050960">
    <property type="entry name" value="AB_hydrolase_4_sf"/>
</dbReference>
<dbReference type="AlphaFoldDB" id="A0A4Z0A1S7"/>
<evidence type="ECO:0000256" key="1">
    <source>
        <dbReference type="ARBA" id="ARBA00010884"/>
    </source>
</evidence>
<dbReference type="Proteomes" id="UP000298061">
    <property type="component" value="Unassembled WGS sequence"/>
</dbReference>
<gene>
    <name evidence="2" type="ORF">EWM64_g3000</name>
</gene>
<proteinExistence type="inferred from homology"/>
<dbReference type="GO" id="GO:0051792">
    <property type="term" value="P:medium-chain fatty acid biosynthetic process"/>
    <property type="evidence" value="ECO:0007669"/>
    <property type="project" value="TreeGrafter"/>
</dbReference>
<dbReference type="GO" id="GO:0008126">
    <property type="term" value="F:acetylesterase activity"/>
    <property type="evidence" value="ECO:0007669"/>
    <property type="project" value="TreeGrafter"/>
</dbReference>
<accession>A0A4Z0A1S7</accession>
<dbReference type="STRING" id="135208.A0A4Z0A1S7"/>
<dbReference type="EMBL" id="SFCI01000260">
    <property type="protein sequence ID" value="TFY81012.1"/>
    <property type="molecule type" value="Genomic_DNA"/>
</dbReference>
<evidence type="ECO:0000313" key="3">
    <source>
        <dbReference type="Proteomes" id="UP000298061"/>
    </source>
</evidence>
<dbReference type="InterPro" id="IPR029058">
    <property type="entry name" value="AB_hydrolase_fold"/>
</dbReference>
<name>A0A4Z0A1S7_9AGAM</name>
<reference evidence="2 3" key="1">
    <citation type="submission" date="2019-02" db="EMBL/GenBank/DDBJ databases">
        <title>Genome sequencing of the rare red list fungi Hericium alpestre (H. flagellum).</title>
        <authorList>
            <person name="Buettner E."/>
            <person name="Kellner H."/>
        </authorList>
    </citation>
    <scope>NUCLEOTIDE SEQUENCE [LARGE SCALE GENOMIC DNA]</scope>
    <source>
        <strain evidence="2 3">DSM 108284</strain>
    </source>
</reference>
<dbReference type="PANTHER" id="PTHR10794">
    <property type="entry name" value="ABHYDROLASE DOMAIN-CONTAINING PROTEIN"/>
    <property type="match status" value="1"/>
</dbReference>
<dbReference type="GO" id="GO:0047372">
    <property type="term" value="F:monoacylglycerol lipase activity"/>
    <property type="evidence" value="ECO:0007669"/>
    <property type="project" value="TreeGrafter"/>
</dbReference>